<sequence length="134" mass="15500">MINLKKNPIITLSKLKMKMYLKSLLTAWNKAKCGLCWICQGDLGEDREITAIFLVSIGKYRGASHNDCNLKYRKPKFTPVVFHNSSKSEGNINCIPNNEEKYISFTKQYVIDSFTNKKGEENEVKHELRFIDSF</sequence>
<gene>
    <name evidence="1" type="ORF">MAR_027932</name>
    <name evidence="2" type="ORF">MAR_027933</name>
</gene>
<protein>
    <submittedName>
        <fullName evidence="2">Uncharacterized protein</fullName>
    </submittedName>
</protein>
<evidence type="ECO:0000313" key="3">
    <source>
        <dbReference type="Proteomes" id="UP001164746"/>
    </source>
</evidence>
<evidence type="ECO:0000313" key="2">
    <source>
        <dbReference type="EMBL" id="WAQ95243.1"/>
    </source>
</evidence>
<keyword evidence="3" id="KW-1185">Reference proteome</keyword>
<dbReference type="EMBL" id="CP111013">
    <property type="protein sequence ID" value="WAQ95243.1"/>
    <property type="molecule type" value="Genomic_DNA"/>
</dbReference>
<dbReference type="PANTHER" id="PTHR31511:SF12">
    <property type="entry name" value="RHO TERMINATION FACTOR N-TERMINAL DOMAIN-CONTAINING PROTEIN"/>
    <property type="match status" value="1"/>
</dbReference>
<organism evidence="2 3">
    <name type="scientific">Mya arenaria</name>
    <name type="common">Soft-shell clam</name>
    <dbReference type="NCBI Taxonomy" id="6604"/>
    <lineage>
        <taxon>Eukaryota</taxon>
        <taxon>Metazoa</taxon>
        <taxon>Spiralia</taxon>
        <taxon>Lophotrochozoa</taxon>
        <taxon>Mollusca</taxon>
        <taxon>Bivalvia</taxon>
        <taxon>Autobranchia</taxon>
        <taxon>Heteroconchia</taxon>
        <taxon>Euheterodonta</taxon>
        <taxon>Imparidentia</taxon>
        <taxon>Neoheterodontei</taxon>
        <taxon>Myida</taxon>
        <taxon>Myoidea</taxon>
        <taxon>Myidae</taxon>
        <taxon>Mya</taxon>
    </lineage>
</organism>
<dbReference type="Proteomes" id="UP001164746">
    <property type="component" value="Chromosome 2"/>
</dbReference>
<dbReference type="EMBL" id="CP111013">
    <property type="protein sequence ID" value="WAQ95242.1"/>
    <property type="molecule type" value="Genomic_DNA"/>
</dbReference>
<proteinExistence type="predicted"/>
<accession>A0ABY7DE89</accession>
<name>A0ABY7DE89_MYAAR</name>
<reference evidence="2" key="1">
    <citation type="submission" date="2022-11" db="EMBL/GenBank/DDBJ databases">
        <title>Centuries of genome instability and evolution in soft-shell clam transmissible cancer (bioRxiv).</title>
        <authorList>
            <person name="Hart S.F.M."/>
            <person name="Yonemitsu M.A."/>
            <person name="Giersch R.M."/>
            <person name="Beal B.F."/>
            <person name="Arriagada G."/>
            <person name="Davis B.W."/>
            <person name="Ostrander E.A."/>
            <person name="Goff S.P."/>
            <person name="Metzger M.J."/>
        </authorList>
    </citation>
    <scope>NUCLEOTIDE SEQUENCE</scope>
    <source>
        <strain evidence="2">MELC-2E11</strain>
        <tissue evidence="2">Siphon/mantle</tissue>
    </source>
</reference>
<evidence type="ECO:0000313" key="1">
    <source>
        <dbReference type="EMBL" id="WAQ95242.1"/>
    </source>
</evidence>
<dbReference type="PANTHER" id="PTHR31511">
    <property type="entry name" value="PROTEIN CBG23764"/>
    <property type="match status" value="1"/>
</dbReference>